<gene>
    <name evidence="1" type="ORF">NYPRO_LOCUS5138</name>
</gene>
<accession>A0A811Y5E9</accession>
<organism evidence="1 2">
    <name type="scientific">Nyctereutes procyonoides</name>
    <name type="common">Raccoon dog</name>
    <name type="synonym">Canis procyonoides</name>
    <dbReference type="NCBI Taxonomy" id="34880"/>
    <lineage>
        <taxon>Eukaryota</taxon>
        <taxon>Metazoa</taxon>
        <taxon>Chordata</taxon>
        <taxon>Craniata</taxon>
        <taxon>Vertebrata</taxon>
        <taxon>Euteleostomi</taxon>
        <taxon>Mammalia</taxon>
        <taxon>Eutheria</taxon>
        <taxon>Laurasiatheria</taxon>
        <taxon>Carnivora</taxon>
        <taxon>Caniformia</taxon>
        <taxon>Canidae</taxon>
        <taxon>Nyctereutes</taxon>
    </lineage>
</organism>
<name>A0A811Y5E9_NYCPR</name>
<keyword evidence="2" id="KW-1185">Reference proteome</keyword>
<proteinExistence type="predicted"/>
<comment type="caution">
    <text evidence="1">The sequence shown here is derived from an EMBL/GenBank/DDBJ whole genome shotgun (WGS) entry which is preliminary data.</text>
</comment>
<protein>
    <submittedName>
        <fullName evidence="1">(raccoon dog) hypothetical protein</fullName>
    </submittedName>
</protein>
<evidence type="ECO:0000313" key="2">
    <source>
        <dbReference type="Proteomes" id="UP000645828"/>
    </source>
</evidence>
<dbReference type="AlphaFoldDB" id="A0A811Y5E9"/>
<dbReference type="Proteomes" id="UP000645828">
    <property type="component" value="Unassembled WGS sequence"/>
</dbReference>
<sequence>MTLEEPQKWEEEEFNTRLIHCGNNKELLNCVKAIDNKGKKSKPVNKDNYISDMFL</sequence>
<reference evidence="1" key="1">
    <citation type="submission" date="2020-12" db="EMBL/GenBank/DDBJ databases">
        <authorList>
            <consortium name="Molecular Ecology Group"/>
        </authorList>
    </citation>
    <scope>NUCLEOTIDE SEQUENCE</scope>
    <source>
        <strain evidence="1">TBG_1078</strain>
    </source>
</reference>
<evidence type="ECO:0000313" key="1">
    <source>
        <dbReference type="EMBL" id="CAD7672343.1"/>
    </source>
</evidence>
<dbReference type="EMBL" id="CAJHUB010000666">
    <property type="protein sequence ID" value="CAD7672343.1"/>
    <property type="molecule type" value="Genomic_DNA"/>
</dbReference>